<dbReference type="EMBL" id="KD056059">
    <property type="protein sequence ID" value="EMS64447.1"/>
    <property type="molecule type" value="Genomic_DNA"/>
</dbReference>
<name>M7ZWI9_TRIUA</name>
<organism evidence="1">
    <name type="scientific">Triticum urartu</name>
    <name type="common">Red wild einkorn</name>
    <name type="synonym">Crithodium urartu</name>
    <dbReference type="NCBI Taxonomy" id="4572"/>
    <lineage>
        <taxon>Eukaryota</taxon>
        <taxon>Viridiplantae</taxon>
        <taxon>Streptophyta</taxon>
        <taxon>Embryophyta</taxon>
        <taxon>Tracheophyta</taxon>
        <taxon>Spermatophyta</taxon>
        <taxon>Magnoliopsida</taxon>
        <taxon>Liliopsida</taxon>
        <taxon>Poales</taxon>
        <taxon>Poaceae</taxon>
        <taxon>BOP clade</taxon>
        <taxon>Pooideae</taxon>
        <taxon>Triticodae</taxon>
        <taxon>Triticeae</taxon>
        <taxon>Triticinae</taxon>
        <taxon>Triticum</taxon>
    </lineage>
</organism>
<proteinExistence type="predicted"/>
<protein>
    <submittedName>
        <fullName evidence="1">Uncharacterized protein</fullName>
    </submittedName>
</protein>
<evidence type="ECO:0000313" key="1">
    <source>
        <dbReference type="EMBL" id="EMS64447.1"/>
    </source>
</evidence>
<dbReference type="AlphaFoldDB" id="M7ZWI9"/>
<reference evidence="1" key="1">
    <citation type="journal article" date="2013" name="Nature">
        <title>Draft genome of the wheat A-genome progenitor Triticum urartu.</title>
        <authorList>
            <person name="Ling H.Q."/>
            <person name="Zhao S."/>
            <person name="Liu D."/>
            <person name="Wang J."/>
            <person name="Sun H."/>
            <person name="Zhang C."/>
            <person name="Fan H."/>
            <person name="Li D."/>
            <person name="Dong L."/>
            <person name="Tao Y."/>
            <person name="Gao C."/>
            <person name="Wu H."/>
            <person name="Li Y."/>
            <person name="Cui Y."/>
            <person name="Guo X."/>
            <person name="Zheng S."/>
            <person name="Wang B."/>
            <person name="Yu K."/>
            <person name="Liang Q."/>
            <person name="Yang W."/>
            <person name="Lou X."/>
            <person name="Chen J."/>
            <person name="Feng M."/>
            <person name="Jian J."/>
            <person name="Zhang X."/>
            <person name="Luo G."/>
            <person name="Jiang Y."/>
            <person name="Liu J."/>
            <person name="Wang Z."/>
            <person name="Sha Y."/>
            <person name="Zhang B."/>
            <person name="Wu H."/>
            <person name="Tang D."/>
            <person name="Shen Q."/>
            <person name="Xue P."/>
            <person name="Zou S."/>
            <person name="Wang X."/>
            <person name="Liu X."/>
            <person name="Wang F."/>
            <person name="Yang Y."/>
            <person name="An X."/>
            <person name="Dong Z."/>
            <person name="Zhang K."/>
            <person name="Zhang X."/>
            <person name="Luo M.C."/>
            <person name="Dvorak J."/>
            <person name="Tong Y."/>
            <person name="Wang J."/>
            <person name="Yang H."/>
            <person name="Li Z."/>
            <person name="Wang D."/>
            <person name="Zhang A."/>
            <person name="Wang J."/>
        </authorList>
    </citation>
    <scope>NUCLEOTIDE SEQUENCE</scope>
</reference>
<gene>
    <name evidence="1" type="ORF">TRIUR3_00376</name>
</gene>
<sequence>MLNAERKCRLFNAAGIAPVRLLLDKSSTCKFVRLQTDCGICPDNLLKLKSSRTSTFN</sequence>
<accession>M7ZWI9</accession>